<evidence type="ECO:0000313" key="2">
    <source>
        <dbReference type="EMBL" id="MBB3111987.1"/>
    </source>
</evidence>
<gene>
    <name evidence="2" type="ORF">FHS18_004055</name>
</gene>
<evidence type="ECO:0000259" key="1">
    <source>
        <dbReference type="PROSITE" id="PS50878"/>
    </source>
</evidence>
<dbReference type="Pfam" id="PF00078">
    <property type="entry name" value="RVT_1"/>
    <property type="match status" value="1"/>
</dbReference>
<proteinExistence type="predicted"/>
<dbReference type="GO" id="GO:0003964">
    <property type="term" value="F:RNA-directed DNA polymerase activity"/>
    <property type="evidence" value="ECO:0007669"/>
    <property type="project" value="UniProtKB-KW"/>
</dbReference>
<sequence length="139" mass="15999">MRANKGAAGMDEQTLADIERQGEFQFIEKCHRLLKEGDYHPSPVQRKYIPKKDGKQRPLGIPTIRDRFMQMATKLVIEPIFEADFKENSLGFRPKGGAKQALERIRKACNCKGNWVVDVDIQGYFDNINQEKLMKLIAM</sequence>
<dbReference type="InterPro" id="IPR043502">
    <property type="entry name" value="DNA/RNA_pol_sf"/>
</dbReference>
<protein>
    <submittedName>
        <fullName evidence="2">Group II intron reverse transcriptase/maturase</fullName>
    </submittedName>
</protein>
<comment type="caution">
    <text evidence="2">The sequence shown here is derived from an EMBL/GenBank/DDBJ whole genome shotgun (WGS) entry which is preliminary data.</text>
</comment>
<dbReference type="PANTHER" id="PTHR34047:SF8">
    <property type="entry name" value="PROTEIN YKFC"/>
    <property type="match status" value="1"/>
</dbReference>
<dbReference type="CDD" id="cd01651">
    <property type="entry name" value="RT_G2_intron"/>
    <property type="match status" value="1"/>
</dbReference>
<reference evidence="2 3" key="1">
    <citation type="submission" date="2020-08" db="EMBL/GenBank/DDBJ databases">
        <title>Genomic Encyclopedia of Type Strains, Phase III (KMG-III): the genomes of soil and plant-associated and newly described type strains.</title>
        <authorList>
            <person name="Whitman W."/>
        </authorList>
    </citation>
    <scope>NUCLEOTIDE SEQUENCE [LARGE SCALE GENOMIC DNA]</scope>
    <source>
        <strain evidence="2 3">CECT 5862</strain>
    </source>
</reference>
<dbReference type="PANTHER" id="PTHR34047">
    <property type="entry name" value="NUCLEAR INTRON MATURASE 1, MITOCHONDRIAL-RELATED"/>
    <property type="match status" value="1"/>
</dbReference>
<dbReference type="InterPro" id="IPR051083">
    <property type="entry name" value="GrpII_Intron_Splice-Mob/Def"/>
</dbReference>
<accession>A0A7W5FP96</accession>
<feature type="domain" description="Reverse transcriptase" evidence="1">
    <location>
        <begin position="30"/>
        <end position="139"/>
    </location>
</feature>
<keyword evidence="2" id="KW-0695">RNA-directed DNA polymerase</keyword>
<dbReference type="PROSITE" id="PS50878">
    <property type="entry name" value="RT_POL"/>
    <property type="match status" value="1"/>
</dbReference>
<keyword evidence="2" id="KW-0808">Transferase</keyword>
<dbReference type="RefSeq" id="WP_343060585.1">
    <property type="nucleotide sequence ID" value="NZ_JACHXK010000009.1"/>
</dbReference>
<name>A0A7W5FP96_9BACL</name>
<dbReference type="Proteomes" id="UP000570361">
    <property type="component" value="Unassembled WGS sequence"/>
</dbReference>
<dbReference type="InterPro" id="IPR000477">
    <property type="entry name" value="RT_dom"/>
</dbReference>
<keyword evidence="3" id="KW-1185">Reference proteome</keyword>
<organism evidence="2 3">
    <name type="scientific">Paenibacillus phyllosphaerae</name>
    <dbReference type="NCBI Taxonomy" id="274593"/>
    <lineage>
        <taxon>Bacteria</taxon>
        <taxon>Bacillati</taxon>
        <taxon>Bacillota</taxon>
        <taxon>Bacilli</taxon>
        <taxon>Bacillales</taxon>
        <taxon>Paenibacillaceae</taxon>
        <taxon>Paenibacillus</taxon>
    </lineage>
</organism>
<dbReference type="EMBL" id="JACHXK010000009">
    <property type="protein sequence ID" value="MBB3111987.1"/>
    <property type="molecule type" value="Genomic_DNA"/>
</dbReference>
<dbReference type="AlphaFoldDB" id="A0A7W5FP96"/>
<keyword evidence="2" id="KW-0548">Nucleotidyltransferase</keyword>
<dbReference type="SUPFAM" id="SSF56672">
    <property type="entry name" value="DNA/RNA polymerases"/>
    <property type="match status" value="1"/>
</dbReference>
<evidence type="ECO:0000313" key="3">
    <source>
        <dbReference type="Proteomes" id="UP000570361"/>
    </source>
</evidence>